<keyword evidence="5 7" id="KW-1133">Transmembrane helix</keyword>
<feature type="transmembrane region" description="Helical" evidence="7">
    <location>
        <begin position="360"/>
        <end position="382"/>
    </location>
</feature>
<dbReference type="GO" id="GO:0005886">
    <property type="term" value="C:plasma membrane"/>
    <property type="evidence" value="ECO:0007669"/>
    <property type="project" value="UniProtKB-SubCell"/>
</dbReference>
<accession>A0A6V8SCB1</accession>
<feature type="transmembrane region" description="Helical" evidence="7">
    <location>
        <begin position="12"/>
        <end position="33"/>
    </location>
</feature>
<keyword evidence="2" id="KW-0813">Transport</keyword>
<feature type="transmembrane region" description="Helical" evidence="7">
    <location>
        <begin position="48"/>
        <end position="68"/>
    </location>
</feature>
<comment type="caution">
    <text evidence="8">The sequence shown here is derived from an EMBL/GenBank/DDBJ whole genome shotgun (WGS) entry which is preliminary data.</text>
</comment>
<proteinExistence type="predicted"/>
<dbReference type="NCBIfam" id="TIGR00797">
    <property type="entry name" value="matE"/>
    <property type="match status" value="1"/>
</dbReference>
<keyword evidence="6 7" id="KW-0472">Membrane</keyword>
<organism evidence="8 9">
    <name type="scientific">Clostridium fungisolvens</name>
    <dbReference type="NCBI Taxonomy" id="1604897"/>
    <lineage>
        <taxon>Bacteria</taxon>
        <taxon>Bacillati</taxon>
        <taxon>Bacillota</taxon>
        <taxon>Clostridia</taxon>
        <taxon>Eubacteriales</taxon>
        <taxon>Clostridiaceae</taxon>
        <taxon>Clostridium</taxon>
    </lineage>
</organism>
<feature type="transmembrane region" description="Helical" evidence="7">
    <location>
        <begin position="165"/>
        <end position="188"/>
    </location>
</feature>
<evidence type="ECO:0000256" key="4">
    <source>
        <dbReference type="ARBA" id="ARBA00022692"/>
    </source>
</evidence>
<evidence type="ECO:0000256" key="6">
    <source>
        <dbReference type="ARBA" id="ARBA00023136"/>
    </source>
</evidence>
<evidence type="ECO:0000256" key="2">
    <source>
        <dbReference type="ARBA" id="ARBA00022448"/>
    </source>
</evidence>
<evidence type="ECO:0000256" key="3">
    <source>
        <dbReference type="ARBA" id="ARBA00022475"/>
    </source>
</evidence>
<feature type="transmembrane region" description="Helical" evidence="7">
    <location>
        <begin position="389"/>
        <end position="409"/>
    </location>
</feature>
<feature type="transmembrane region" description="Helical" evidence="7">
    <location>
        <begin position="421"/>
        <end position="445"/>
    </location>
</feature>
<dbReference type="PANTHER" id="PTHR43549:SF3">
    <property type="entry name" value="MULTIDRUG RESISTANCE PROTEIN YPNP-RELATED"/>
    <property type="match status" value="1"/>
</dbReference>
<evidence type="ECO:0000256" key="7">
    <source>
        <dbReference type="SAM" id="Phobius"/>
    </source>
</evidence>
<feature type="transmembrane region" description="Helical" evidence="7">
    <location>
        <begin position="194"/>
        <end position="218"/>
    </location>
</feature>
<name>A0A6V8SCB1_9CLOT</name>
<sequence length="459" mass="49588">MKKRITLTEGNIVKTLIQLSLPIMGTSFIQMAYNMTDMLWLGNYGSKAVAAVGTAGFFSWFGNSLVLISKTGAEVGVAQALGKNENSEAKKFINNSIRLNLIIAVLYGVILILLRKPLIDFFKLGDSDVINMADIFLIISALGMVFTFINPILTGIFNASGESKIPFLINTVGLVYNMVLDPILIFGLGPVPEMGVTGAAISTVTAQMVVTLLFLYALKNRKDAFLKIKLFEKLDINSIKKILRLGLPVALQNGLFSIFAMFIARIIAVYGSTAIAVQKVGAQIEAISWMTAGGLSTALSAFVGQNFGAKKWDRIFKGYFATILLASAIGFFATILLVFGGKAIFGVFIPETEAISLGKMYLRILGYSQLFMCIEITTSGAFNGLGRTIYPSITSIVLTGARIPLAIILSSPDMLGLNGVWWSISISSILKGIILTGMFAVVVLIPKRKELGVLEKLVE</sequence>
<keyword evidence="4 7" id="KW-0812">Transmembrane</keyword>
<comment type="subcellular location">
    <subcellularLocation>
        <location evidence="1">Cell membrane</location>
        <topology evidence="1">Multi-pass membrane protein</topology>
    </subcellularLocation>
</comment>
<reference evidence="8 9" key="1">
    <citation type="submission" date="2020-07" db="EMBL/GenBank/DDBJ databases">
        <title>A new beta-1,3-glucan-decomposing anaerobic bacterium isolated from anoxic soil subjected to biological soil disinfestation.</title>
        <authorList>
            <person name="Ueki A."/>
            <person name="Tonouchi A."/>
        </authorList>
    </citation>
    <scope>NUCLEOTIDE SEQUENCE [LARGE SCALE GENOMIC DNA]</scope>
    <source>
        <strain evidence="8 9">TW1</strain>
    </source>
</reference>
<feature type="transmembrane region" description="Helical" evidence="7">
    <location>
        <begin position="242"/>
        <end position="267"/>
    </location>
</feature>
<feature type="transmembrane region" description="Helical" evidence="7">
    <location>
        <begin position="319"/>
        <end position="340"/>
    </location>
</feature>
<protein>
    <submittedName>
        <fullName evidence="8">Lipid II flippase MurJ</fullName>
    </submittedName>
</protein>
<evidence type="ECO:0000256" key="5">
    <source>
        <dbReference type="ARBA" id="ARBA00022989"/>
    </source>
</evidence>
<feature type="transmembrane region" description="Helical" evidence="7">
    <location>
        <begin position="287"/>
        <end position="307"/>
    </location>
</feature>
<dbReference type="Proteomes" id="UP000580568">
    <property type="component" value="Unassembled WGS sequence"/>
</dbReference>
<keyword evidence="9" id="KW-1185">Reference proteome</keyword>
<dbReference type="CDD" id="cd13140">
    <property type="entry name" value="MATE_like_1"/>
    <property type="match status" value="1"/>
</dbReference>
<feature type="transmembrane region" description="Helical" evidence="7">
    <location>
        <begin position="135"/>
        <end position="153"/>
    </location>
</feature>
<dbReference type="Pfam" id="PF01554">
    <property type="entry name" value="MatE"/>
    <property type="match status" value="2"/>
</dbReference>
<evidence type="ECO:0000313" key="9">
    <source>
        <dbReference type="Proteomes" id="UP000580568"/>
    </source>
</evidence>
<keyword evidence="3" id="KW-1003">Cell membrane</keyword>
<dbReference type="InterPro" id="IPR048279">
    <property type="entry name" value="MdtK-like"/>
</dbReference>
<dbReference type="EMBL" id="BLZR01000001">
    <property type="protein sequence ID" value="GFP74879.1"/>
    <property type="molecule type" value="Genomic_DNA"/>
</dbReference>
<dbReference type="PANTHER" id="PTHR43549">
    <property type="entry name" value="MULTIDRUG RESISTANCE PROTEIN YPNP-RELATED"/>
    <property type="match status" value="1"/>
</dbReference>
<dbReference type="InterPro" id="IPR002528">
    <property type="entry name" value="MATE_fam"/>
</dbReference>
<evidence type="ECO:0000313" key="8">
    <source>
        <dbReference type="EMBL" id="GFP74879.1"/>
    </source>
</evidence>
<evidence type="ECO:0000256" key="1">
    <source>
        <dbReference type="ARBA" id="ARBA00004651"/>
    </source>
</evidence>
<dbReference type="GO" id="GO:0042910">
    <property type="term" value="F:xenobiotic transmembrane transporter activity"/>
    <property type="evidence" value="ECO:0007669"/>
    <property type="project" value="InterPro"/>
</dbReference>
<dbReference type="PIRSF" id="PIRSF006603">
    <property type="entry name" value="DinF"/>
    <property type="match status" value="1"/>
</dbReference>
<dbReference type="AlphaFoldDB" id="A0A6V8SCB1"/>
<gene>
    <name evidence="8" type="ORF">bsdtw1_00941</name>
</gene>
<dbReference type="RefSeq" id="WP_183276415.1">
    <property type="nucleotide sequence ID" value="NZ_BLZR01000001.1"/>
</dbReference>
<dbReference type="GO" id="GO:0015297">
    <property type="term" value="F:antiporter activity"/>
    <property type="evidence" value="ECO:0007669"/>
    <property type="project" value="InterPro"/>
</dbReference>
<dbReference type="InterPro" id="IPR052031">
    <property type="entry name" value="Membrane_Transporter-Flippase"/>
</dbReference>
<feature type="transmembrane region" description="Helical" evidence="7">
    <location>
        <begin position="97"/>
        <end position="115"/>
    </location>
</feature>